<keyword evidence="2" id="KW-0963">Cytoplasm</keyword>
<dbReference type="GO" id="GO:0016075">
    <property type="term" value="P:rRNA catabolic process"/>
    <property type="evidence" value="ECO:0007669"/>
    <property type="project" value="TreeGrafter"/>
</dbReference>
<dbReference type="InterPro" id="IPR015847">
    <property type="entry name" value="ExoRNase_PH_dom2"/>
</dbReference>
<keyword evidence="7" id="KW-1185">Reference proteome</keyword>
<feature type="domain" description="Exoribonuclease phosphorolytic" evidence="4">
    <location>
        <begin position="31"/>
        <end position="163"/>
    </location>
</feature>
<comment type="subcellular location">
    <subcellularLocation>
        <location evidence="1">Cytoplasm</location>
    </subcellularLocation>
</comment>
<name>A0A832UZL4_9ARCH</name>
<evidence type="ECO:0000259" key="5">
    <source>
        <dbReference type="Pfam" id="PF03725"/>
    </source>
</evidence>
<evidence type="ECO:0000313" key="6">
    <source>
        <dbReference type="EMBL" id="HIJ99335.1"/>
    </source>
</evidence>
<organism evidence="6 7">
    <name type="scientific">Candidatus Undinarchaeum marinum</name>
    <dbReference type="NCBI Taxonomy" id="2756141"/>
    <lineage>
        <taxon>Archaea</taxon>
        <taxon>Candidatus Undinarchaeota</taxon>
        <taxon>Candidatus Undinarchaeia</taxon>
        <taxon>Candidatus Undinarchaeales</taxon>
        <taxon>Candidatus Undinarchaeaceae</taxon>
        <taxon>Candidatus Undinarchaeum</taxon>
    </lineage>
</organism>
<dbReference type="InterPro" id="IPR036345">
    <property type="entry name" value="ExoRNase_PH_dom2_sf"/>
</dbReference>
<evidence type="ECO:0000256" key="3">
    <source>
        <dbReference type="ARBA" id="ARBA00022835"/>
    </source>
</evidence>
<evidence type="ECO:0000259" key="4">
    <source>
        <dbReference type="Pfam" id="PF01138"/>
    </source>
</evidence>
<dbReference type="Proteomes" id="UP000604391">
    <property type="component" value="Unassembled WGS sequence"/>
</dbReference>
<dbReference type="AlphaFoldDB" id="A0A832UZL4"/>
<dbReference type="EMBL" id="DVAD01000004">
    <property type="protein sequence ID" value="HIJ99335.1"/>
    <property type="molecule type" value="Genomic_DNA"/>
</dbReference>
<dbReference type="GO" id="GO:0035925">
    <property type="term" value="F:mRNA 3'-UTR AU-rich region binding"/>
    <property type="evidence" value="ECO:0007669"/>
    <property type="project" value="TreeGrafter"/>
</dbReference>
<dbReference type="InterPro" id="IPR020568">
    <property type="entry name" value="Ribosomal_Su5_D2-typ_SF"/>
</dbReference>
<feature type="domain" description="Exoribonuclease phosphorolytic" evidence="5">
    <location>
        <begin position="177"/>
        <end position="240"/>
    </location>
</feature>
<sequence>MSRAIVSKIEKENVLALAEEGKRLDGRKFDEIRPITIETGLYARAKGSANVKLGNMEVAAGVSIGTMEPYPDSPDSGTLSVTAELTPLSYEHFSMGPPSDDDIELSRVVDRGIRESKAIEMDKLVVESGVEVRSVFVDLWTLNYAGNPIDAASLAGVAALHNAEDEELGKLPVVKKPIANTFIKIGEHILLDPSLEEEKALEARFTVTLEDTGNVCAMQKAGSSNWTTDEILACVKIAAKHSKETRKLLK</sequence>
<dbReference type="Pfam" id="PF01138">
    <property type="entry name" value="RNase_PH"/>
    <property type="match status" value="1"/>
</dbReference>
<evidence type="ECO:0000313" key="7">
    <source>
        <dbReference type="Proteomes" id="UP000604391"/>
    </source>
</evidence>
<gene>
    <name evidence="6" type="ORF">H1011_00740</name>
</gene>
<comment type="caution">
    <text evidence="6">The sequence shown here is derived from an EMBL/GenBank/DDBJ whole genome shotgun (WGS) entry which is preliminary data.</text>
</comment>
<reference evidence="6 7" key="1">
    <citation type="journal article" name="Nat. Commun.">
        <title>Undinarchaeota illuminate DPANN phylogeny and the impact of gene transfer on archaeal evolution.</title>
        <authorList>
            <person name="Dombrowski N."/>
            <person name="Williams T.A."/>
            <person name="Sun J."/>
            <person name="Woodcroft B.J."/>
            <person name="Lee J.H."/>
            <person name="Minh B.Q."/>
            <person name="Rinke C."/>
            <person name="Spang A."/>
        </authorList>
    </citation>
    <scope>NUCLEOTIDE SEQUENCE [LARGE SCALE GENOMIC DNA]</scope>
    <source>
        <strain evidence="6">MAG_bin17</strain>
    </source>
</reference>
<dbReference type="SUPFAM" id="SSF54211">
    <property type="entry name" value="Ribosomal protein S5 domain 2-like"/>
    <property type="match status" value="1"/>
</dbReference>
<dbReference type="Gene3D" id="3.30.230.70">
    <property type="entry name" value="GHMP Kinase, N-terminal domain"/>
    <property type="match status" value="1"/>
</dbReference>
<dbReference type="InterPro" id="IPR050590">
    <property type="entry name" value="Exosome_comp_Rrp42_subfam"/>
</dbReference>
<proteinExistence type="predicted"/>
<dbReference type="PANTHER" id="PTHR11097:SF8">
    <property type="entry name" value="EXOSOME COMPLEX COMPONENT RRP42"/>
    <property type="match status" value="1"/>
</dbReference>
<dbReference type="SUPFAM" id="SSF55666">
    <property type="entry name" value="Ribonuclease PH domain 2-like"/>
    <property type="match status" value="1"/>
</dbReference>
<dbReference type="Pfam" id="PF03725">
    <property type="entry name" value="RNase_PH_C"/>
    <property type="match status" value="1"/>
</dbReference>
<evidence type="ECO:0000256" key="2">
    <source>
        <dbReference type="ARBA" id="ARBA00022490"/>
    </source>
</evidence>
<protein>
    <submittedName>
        <fullName evidence="6">Exosome complex protein Rrp42</fullName>
    </submittedName>
</protein>
<dbReference type="GO" id="GO:0000177">
    <property type="term" value="C:cytoplasmic exosome (RNase complex)"/>
    <property type="evidence" value="ECO:0007669"/>
    <property type="project" value="TreeGrafter"/>
</dbReference>
<accession>A0A832UZL4</accession>
<evidence type="ECO:0000256" key="1">
    <source>
        <dbReference type="ARBA" id="ARBA00004496"/>
    </source>
</evidence>
<keyword evidence="3" id="KW-0271">Exosome</keyword>
<dbReference type="InterPro" id="IPR027408">
    <property type="entry name" value="PNPase/RNase_PH_dom_sf"/>
</dbReference>
<dbReference type="InterPro" id="IPR001247">
    <property type="entry name" value="ExoRNase_PH_dom1"/>
</dbReference>
<dbReference type="PANTHER" id="PTHR11097">
    <property type="entry name" value="EXOSOME COMPLEX EXONUCLEASE RIBOSOMAL RNA PROCESSING PROTEIN"/>
    <property type="match status" value="1"/>
</dbReference>